<comment type="similarity">
    <text evidence="1">Belongs to the RecJ family.</text>
</comment>
<gene>
    <name evidence="9" type="primary">recJ</name>
    <name evidence="9" type="ORF">H8E29_05485</name>
</gene>
<sequence>MTIWLDPTPVDIPDSFSTLGLHPLAAETLVRRGISELSAAKAFLDPEEYTPTDAWDLPDLRIAVERIEHAIRTGESICVWGDFDVDGQTSTALLVQTLRALKADVLWHIPVRATESHGIKIPYLKEIIDNGAQLILTCDTGVGENEAIDYANSRGVDVVVTDHHDLPETLPNALAIVDPKRLPVGHPLSTLPGVGVAYKLAEKLLSSKGFSPSATEVATTDLLDLVALGITADVADLYGDARYLLQCGLIELRQTKRIGLQTLYELAGIYPLTVNEGDIGFGIAPRMNAIGRLGDANIMVDFLTTENPSQARVIATQLEGLNTQRRLLTSQVYQAAESQLSNDPKLKETAALVLAQKDWPAGVIGITASRLGERYHKPVILLSIGEDGQARGSARSVAGIHITQAIAAQKDILHGFGGHPMAAGMALDAEKIPAFRRRISQTINASLGEEAPPEGTLQIDAWMAMNELSLELSATLSKLAPFGPRNPTLTLACRDLEISSVAKMGRNKEHLRLTVKDRQENFQSILWWNAAYEELPSEGSRFDLAFKMRTGEYQGQPQLTLEMVDFRITEEVRKEERGKKVEVIRLKVEGWKVESGGAQVFVEGKSEIKGKNRYELGESSALAIYTSPPGSSELRDIIERVKPTTIYLIGIDPPAITPQGFLSHLAGLVKYALAKKEGQTRISTLAAVTAQREATIRLGLEWLAAGGQVEVEVEGDEVMLSQTSEIRPQTSENSGKYAQAELFLAIKGLLAETVAYRKHFHVSEPDWVV</sequence>
<protein>
    <recommendedName>
        <fullName evidence="2">Single-stranded-DNA-specific exonuclease RecJ</fullName>
    </recommendedName>
</protein>
<dbReference type="AlphaFoldDB" id="A0A8J6NKK8"/>
<reference evidence="9 10" key="1">
    <citation type="submission" date="2020-08" db="EMBL/GenBank/DDBJ databases">
        <title>Bridging the membrane lipid divide: bacteria of the FCB group superphylum have the potential to synthesize archaeal ether lipids.</title>
        <authorList>
            <person name="Villanueva L."/>
            <person name="Von Meijenfeldt F.A.B."/>
            <person name="Westbye A.B."/>
            <person name="Yadav S."/>
            <person name="Hopmans E.C."/>
            <person name="Dutilh B.E."/>
            <person name="Sinninghe Damste J.S."/>
        </authorList>
    </citation>
    <scope>NUCLEOTIDE SEQUENCE [LARGE SCALE GENOMIC DNA]</scope>
    <source>
        <strain evidence="9">NIOZ-UU36</strain>
    </source>
</reference>
<feature type="domain" description="DDH" evidence="6">
    <location>
        <begin position="76"/>
        <end position="230"/>
    </location>
</feature>
<evidence type="ECO:0000256" key="5">
    <source>
        <dbReference type="ARBA" id="ARBA00022839"/>
    </source>
</evidence>
<dbReference type="Gene3D" id="3.90.1640.30">
    <property type="match status" value="1"/>
</dbReference>
<keyword evidence="5 9" id="KW-0269">Exonuclease</keyword>
<dbReference type="GO" id="GO:0006310">
    <property type="term" value="P:DNA recombination"/>
    <property type="evidence" value="ECO:0007669"/>
    <property type="project" value="InterPro"/>
</dbReference>
<evidence type="ECO:0000256" key="2">
    <source>
        <dbReference type="ARBA" id="ARBA00019841"/>
    </source>
</evidence>
<evidence type="ECO:0000313" key="9">
    <source>
        <dbReference type="EMBL" id="MBC8334696.1"/>
    </source>
</evidence>
<dbReference type="InterPro" id="IPR001667">
    <property type="entry name" value="DDH_dom"/>
</dbReference>
<proteinExistence type="inferred from homology"/>
<evidence type="ECO:0000259" key="8">
    <source>
        <dbReference type="Pfam" id="PF17768"/>
    </source>
</evidence>
<keyword evidence="3" id="KW-0540">Nuclease</keyword>
<organism evidence="9 10">
    <name type="scientific">Candidatus Desulfolinea nitratireducens</name>
    <dbReference type="NCBI Taxonomy" id="2841698"/>
    <lineage>
        <taxon>Bacteria</taxon>
        <taxon>Bacillati</taxon>
        <taxon>Chloroflexota</taxon>
        <taxon>Anaerolineae</taxon>
        <taxon>Anaerolineales</taxon>
        <taxon>Anaerolineales incertae sedis</taxon>
        <taxon>Candidatus Desulfolinea</taxon>
    </lineage>
</organism>
<evidence type="ECO:0000313" key="10">
    <source>
        <dbReference type="Proteomes" id="UP000614469"/>
    </source>
</evidence>
<dbReference type="GO" id="GO:0003676">
    <property type="term" value="F:nucleic acid binding"/>
    <property type="evidence" value="ECO:0007669"/>
    <property type="project" value="InterPro"/>
</dbReference>
<dbReference type="PANTHER" id="PTHR30255:SF2">
    <property type="entry name" value="SINGLE-STRANDED-DNA-SPECIFIC EXONUCLEASE RECJ"/>
    <property type="match status" value="1"/>
</dbReference>
<comment type="caution">
    <text evidence="9">The sequence shown here is derived from an EMBL/GenBank/DDBJ whole genome shotgun (WGS) entry which is preliminary data.</text>
</comment>
<evidence type="ECO:0000256" key="1">
    <source>
        <dbReference type="ARBA" id="ARBA00005915"/>
    </source>
</evidence>
<dbReference type="InterPro" id="IPR004610">
    <property type="entry name" value="RecJ"/>
</dbReference>
<feature type="domain" description="RecJ OB" evidence="8">
    <location>
        <begin position="459"/>
        <end position="565"/>
    </location>
</feature>
<evidence type="ECO:0000259" key="6">
    <source>
        <dbReference type="Pfam" id="PF01368"/>
    </source>
</evidence>
<dbReference type="EMBL" id="JACNJN010000077">
    <property type="protein sequence ID" value="MBC8334696.1"/>
    <property type="molecule type" value="Genomic_DNA"/>
</dbReference>
<dbReference type="Pfam" id="PF17768">
    <property type="entry name" value="RecJ_OB"/>
    <property type="match status" value="1"/>
</dbReference>
<dbReference type="InterPro" id="IPR038763">
    <property type="entry name" value="DHH_sf"/>
</dbReference>
<dbReference type="Pfam" id="PF01368">
    <property type="entry name" value="DHH"/>
    <property type="match status" value="1"/>
</dbReference>
<dbReference type="PANTHER" id="PTHR30255">
    <property type="entry name" value="SINGLE-STRANDED-DNA-SPECIFIC EXONUCLEASE RECJ"/>
    <property type="match status" value="1"/>
</dbReference>
<feature type="domain" description="DHHA1" evidence="7">
    <location>
        <begin position="351"/>
        <end position="444"/>
    </location>
</feature>
<name>A0A8J6NKK8_9CHLR</name>
<dbReference type="InterPro" id="IPR041122">
    <property type="entry name" value="RecJ_OB"/>
</dbReference>
<keyword evidence="4" id="KW-0378">Hydrolase</keyword>
<dbReference type="SUPFAM" id="SSF64182">
    <property type="entry name" value="DHH phosphoesterases"/>
    <property type="match status" value="1"/>
</dbReference>
<dbReference type="GO" id="GO:0008409">
    <property type="term" value="F:5'-3' exonuclease activity"/>
    <property type="evidence" value="ECO:0007669"/>
    <property type="project" value="InterPro"/>
</dbReference>
<dbReference type="NCBIfam" id="TIGR00644">
    <property type="entry name" value="recJ"/>
    <property type="match status" value="1"/>
</dbReference>
<accession>A0A8J6NKK8</accession>
<dbReference type="Proteomes" id="UP000614469">
    <property type="component" value="Unassembled WGS sequence"/>
</dbReference>
<evidence type="ECO:0000256" key="4">
    <source>
        <dbReference type="ARBA" id="ARBA00022801"/>
    </source>
</evidence>
<dbReference type="InterPro" id="IPR003156">
    <property type="entry name" value="DHHA1_dom"/>
</dbReference>
<dbReference type="InterPro" id="IPR051673">
    <property type="entry name" value="SSDNA_exonuclease_RecJ"/>
</dbReference>
<evidence type="ECO:0000259" key="7">
    <source>
        <dbReference type="Pfam" id="PF02272"/>
    </source>
</evidence>
<dbReference type="GO" id="GO:0006281">
    <property type="term" value="P:DNA repair"/>
    <property type="evidence" value="ECO:0007669"/>
    <property type="project" value="InterPro"/>
</dbReference>
<dbReference type="Gene3D" id="3.10.310.30">
    <property type="match status" value="1"/>
</dbReference>
<evidence type="ECO:0000256" key="3">
    <source>
        <dbReference type="ARBA" id="ARBA00022722"/>
    </source>
</evidence>
<dbReference type="Pfam" id="PF02272">
    <property type="entry name" value="DHHA1"/>
    <property type="match status" value="1"/>
</dbReference>